<proteinExistence type="predicted"/>
<protein>
    <submittedName>
        <fullName evidence="2">Uncharacterized protein</fullName>
    </submittedName>
</protein>
<sequence length="120" mass="13520">MGTATAHGVASLIKEVILRPLFYLLGQALWPFIYGLGVNFLAVYETGWNSGDWLTRGLLIFITLSFFGLLVGIFVPKKGSQENRHRVRCVMVNVLLYVLVLYIIARWYGLAQPITMTITI</sequence>
<evidence type="ECO:0000313" key="3">
    <source>
        <dbReference type="Proteomes" id="UP000010111"/>
    </source>
</evidence>
<dbReference type="STRING" id="1064535.MELS_1059"/>
<evidence type="ECO:0000256" key="1">
    <source>
        <dbReference type="SAM" id="Phobius"/>
    </source>
</evidence>
<name>G0VPA3_MEGEL</name>
<feature type="transmembrane region" description="Helical" evidence="1">
    <location>
        <begin position="87"/>
        <end position="108"/>
    </location>
</feature>
<accession>G0VPA3</accession>
<dbReference type="KEGG" id="med:MELS_1059"/>
<feature type="transmembrane region" description="Helical" evidence="1">
    <location>
        <begin position="53"/>
        <end position="75"/>
    </location>
</feature>
<keyword evidence="1" id="KW-0812">Transmembrane</keyword>
<dbReference type="HOGENOM" id="CLU_2046905_0_0_9"/>
<keyword evidence="1" id="KW-0472">Membrane</keyword>
<organism evidence="2 3">
    <name type="scientific">Megasphaera elsdenii DSM 20460</name>
    <dbReference type="NCBI Taxonomy" id="1064535"/>
    <lineage>
        <taxon>Bacteria</taxon>
        <taxon>Bacillati</taxon>
        <taxon>Bacillota</taxon>
        <taxon>Negativicutes</taxon>
        <taxon>Veillonellales</taxon>
        <taxon>Veillonellaceae</taxon>
        <taxon>Megasphaera</taxon>
    </lineage>
</organism>
<evidence type="ECO:0000313" key="2">
    <source>
        <dbReference type="EMBL" id="CCC73281.1"/>
    </source>
</evidence>
<reference evidence="2 3" key="1">
    <citation type="journal article" date="2011" name="J. Bacteriol.">
        <title>Genome Sequence of the Ruminal Bacterium Megasphaera elsdenii.</title>
        <authorList>
            <person name="Marx H."/>
            <person name="Graf A.B."/>
            <person name="Tatto N."/>
            <person name="Thallinger G.G."/>
            <person name="Mattanovich D."/>
            <person name="Sauer M."/>
        </authorList>
    </citation>
    <scope>NUCLEOTIDE SEQUENCE [LARGE SCALE GENOMIC DNA]</scope>
    <source>
        <strain evidence="2 3">DSM 20460</strain>
    </source>
</reference>
<feature type="transmembrane region" description="Helical" evidence="1">
    <location>
        <begin position="21"/>
        <end position="41"/>
    </location>
</feature>
<keyword evidence="1" id="KW-1133">Transmembrane helix</keyword>
<keyword evidence="3" id="KW-1185">Reference proteome</keyword>
<dbReference type="Proteomes" id="UP000010111">
    <property type="component" value="Chromosome"/>
</dbReference>
<dbReference type="AlphaFoldDB" id="G0VPA3"/>
<dbReference type="EMBL" id="HE576794">
    <property type="protein sequence ID" value="CCC73281.1"/>
    <property type="molecule type" value="Genomic_DNA"/>
</dbReference>
<gene>
    <name evidence="2" type="ORF">MELS_1059</name>
</gene>